<evidence type="ECO:0000256" key="2">
    <source>
        <dbReference type="SAM" id="Phobius"/>
    </source>
</evidence>
<feature type="transmembrane region" description="Helical" evidence="2">
    <location>
        <begin position="62"/>
        <end position="88"/>
    </location>
</feature>
<feature type="transmembrane region" description="Helical" evidence="2">
    <location>
        <begin position="153"/>
        <end position="178"/>
    </location>
</feature>
<keyword evidence="2" id="KW-0472">Membrane</keyword>
<keyword evidence="2" id="KW-1133">Transmembrane helix</keyword>
<gene>
    <name evidence="3" type="ORF">Cvel_14936</name>
</gene>
<evidence type="ECO:0000256" key="1">
    <source>
        <dbReference type="SAM" id="MobiDB-lite"/>
    </source>
</evidence>
<keyword evidence="2" id="KW-0812">Transmembrane</keyword>
<dbReference type="EMBL" id="CDMZ01000092">
    <property type="protein sequence ID" value="CEM06525.1"/>
    <property type="molecule type" value="Genomic_DNA"/>
</dbReference>
<reference evidence="3" key="1">
    <citation type="submission" date="2014-11" db="EMBL/GenBank/DDBJ databases">
        <authorList>
            <person name="Otto D Thomas"/>
            <person name="Naeem Raeece"/>
        </authorList>
    </citation>
    <scope>NUCLEOTIDE SEQUENCE</scope>
</reference>
<feature type="region of interest" description="Disordered" evidence="1">
    <location>
        <begin position="194"/>
        <end position="258"/>
    </location>
</feature>
<feature type="transmembrane region" description="Helical" evidence="2">
    <location>
        <begin position="109"/>
        <end position="133"/>
    </location>
</feature>
<accession>A0A0G4F3W0</accession>
<name>A0A0G4F3W0_9ALVE</name>
<sequence length="258" mass="27980">MMREVQLPQYPSHSFKGERGWSWFMICLAICNSLVFAISVYGLGVILYYLGSYSALYMTWGFWNTLLNVLLIAACMVVSFVVCFAVCCPDSCGRPCLPRVNSSNFWAHFSCLHGIYLTLLIIGLIIMGAKGLTAPSGGWTQAVSETSEAEKNAMTAFVVLSLIILALQLCCYCTATILGSKYSAQRRRAAKAARKTGYASDSDRTATTHPSVAFTTNRPQPPPQVPVVTPGPFHHPGSTQVPPAGPTSREADNPVTLV</sequence>
<feature type="transmembrane region" description="Helical" evidence="2">
    <location>
        <begin position="21"/>
        <end position="50"/>
    </location>
</feature>
<protein>
    <recommendedName>
        <fullName evidence="4">MARVEL domain-containing protein</fullName>
    </recommendedName>
</protein>
<feature type="compositionally biased region" description="Polar residues" evidence="1">
    <location>
        <begin position="207"/>
        <end position="218"/>
    </location>
</feature>
<dbReference type="VEuPathDB" id="CryptoDB:Cvel_14936"/>
<organism evidence="3">
    <name type="scientific">Chromera velia CCMP2878</name>
    <dbReference type="NCBI Taxonomy" id="1169474"/>
    <lineage>
        <taxon>Eukaryota</taxon>
        <taxon>Sar</taxon>
        <taxon>Alveolata</taxon>
        <taxon>Colpodellida</taxon>
        <taxon>Chromeraceae</taxon>
        <taxon>Chromera</taxon>
    </lineage>
</organism>
<dbReference type="AlphaFoldDB" id="A0A0G4F3W0"/>
<evidence type="ECO:0008006" key="4">
    <source>
        <dbReference type="Google" id="ProtNLM"/>
    </source>
</evidence>
<proteinExistence type="predicted"/>
<evidence type="ECO:0000313" key="3">
    <source>
        <dbReference type="EMBL" id="CEM06525.1"/>
    </source>
</evidence>